<evidence type="ECO:0000313" key="2">
    <source>
        <dbReference type="Proteomes" id="UP000236161"/>
    </source>
</evidence>
<name>A0A2I0BCF5_9ASPA</name>
<gene>
    <name evidence="1" type="ORF">AXF42_Ash005800</name>
</gene>
<sequence>MCGTYAACARSSMELTVILRIDSGRWCWLGSCGTNPPLFHGRRVYFSKLSGEEMLLLMGPLRHSSVHAVIPSSADHHGQCLVAPMFPLLLLLDSDAVRWTSLSVFQQHKLAGSGN</sequence>
<evidence type="ECO:0000313" key="1">
    <source>
        <dbReference type="EMBL" id="PKA65466.1"/>
    </source>
</evidence>
<accession>A0A2I0BCF5</accession>
<protein>
    <submittedName>
        <fullName evidence="1">Uncharacterized protein</fullName>
    </submittedName>
</protein>
<proteinExistence type="predicted"/>
<reference evidence="1 2" key="1">
    <citation type="journal article" date="2017" name="Nature">
        <title>The Apostasia genome and the evolution of orchids.</title>
        <authorList>
            <person name="Zhang G.Q."/>
            <person name="Liu K.W."/>
            <person name="Li Z."/>
            <person name="Lohaus R."/>
            <person name="Hsiao Y.Y."/>
            <person name="Niu S.C."/>
            <person name="Wang J.Y."/>
            <person name="Lin Y.C."/>
            <person name="Xu Q."/>
            <person name="Chen L.J."/>
            <person name="Yoshida K."/>
            <person name="Fujiwara S."/>
            <person name="Wang Z.W."/>
            <person name="Zhang Y.Q."/>
            <person name="Mitsuda N."/>
            <person name="Wang M."/>
            <person name="Liu G.H."/>
            <person name="Pecoraro L."/>
            <person name="Huang H.X."/>
            <person name="Xiao X.J."/>
            <person name="Lin M."/>
            <person name="Wu X.Y."/>
            <person name="Wu W.L."/>
            <person name="Chen Y.Y."/>
            <person name="Chang S.B."/>
            <person name="Sakamoto S."/>
            <person name="Ohme-Takagi M."/>
            <person name="Yagi M."/>
            <person name="Zeng S.J."/>
            <person name="Shen C.Y."/>
            <person name="Yeh C.M."/>
            <person name="Luo Y.B."/>
            <person name="Tsai W.C."/>
            <person name="Van de Peer Y."/>
            <person name="Liu Z.J."/>
        </authorList>
    </citation>
    <scope>NUCLEOTIDE SEQUENCE [LARGE SCALE GENOMIC DNA]</scope>
    <source>
        <strain evidence="2">cv. Shenzhen</strain>
        <tissue evidence="1">Stem</tissue>
    </source>
</reference>
<dbReference type="Proteomes" id="UP000236161">
    <property type="component" value="Unassembled WGS sequence"/>
</dbReference>
<dbReference type="AlphaFoldDB" id="A0A2I0BCF5"/>
<organism evidence="1 2">
    <name type="scientific">Apostasia shenzhenica</name>
    <dbReference type="NCBI Taxonomy" id="1088818"/>
    <lineage>
        <taxon>Eukaryota</taxon>
        <taxon>Viridiplantae</taxon>
        <taxon>Streptophyta</taxon>
        <taxon>Embryophyta</taxon>
        <taxon>Tracheophyta</taxon>
        <taxon>Spermatophyta</taxon>
        <taxon>Magnoliopsida</taxon>
        <taxon>Liliopsida</taxon>
        <taxon>Asparagales</taxon>
        <taxon>Orchidaceae</taxon>
        <taxon>Apostasioideae</taxon>
        <taxon>Apostasia</taxon>
    </lineage>
</organism>
<keyword evidence="2" id="KW-1185">Reference proteome</keyword>
<dbReference type="EMBL" id="KZ451895">
    <property type="protein sequence ID" value="PKA65466.1"/>
    <property type="molecule type" value="Genomic_DNA"/>
</dbReference>